<dbReference type="STRING" id="337451.A0A3S3NEX8"/>
<evidence type="ECO:0000259" key="12">
    <source>
        <dbReference type="Pfam" id="PF01095"/>
    </source>
</evidence>
<evidence type="ECO:0000256" key="11">
    <source>
        <dbReference type="SAM" id="Phobius"/>
    </source>
</evidence>
<proteinExistence type="inferred from homology"/>
<evidence type="ECO:0000256" key="9">
    <source>
        <dbReference type="PROSITE-ProRule" id="PRU10040"/>
    </source>
</evidence>
<comment type="pathway">
    <text evidence="1 10">Glycan metabolism; pectin degradation; 2-dehydro-3-deoxy-D-gluconate from pectin: step 1/5.</text>
</comment>
<dbReference type="InterPro" id="IPR011050">
    <property type="entry name" value="Pectin_lyase_fold/virulence"/>
</dbReference>
<keyword evidence="11" id="KW-0472">Membrane</keyword>
<dbReference type="InterPro" id="IPR012334">
    <property type="entry name" value="Pectin_lyas_fold"/>
</dbReference>
<dbReference type="GO" id="GO:0042545">
    <property type="term" value="P:cell wall modification"/>
    <property type="evidence" value="ECO:0007669"/>
    <property type="project" value="UniProtKB-UniRule"/>
</dbReference>
<dbReference type="FunFam" id="2.160.20.10:FF:000013">
    <property type="entry name" value="Pectinesterase"/>
    <property type="match status" value="1"/>
</dbReference>
<keyword evidence="6" id="KW-0325">Glycoprotein</keyword>
<feature type="transmembrane region" description="Helical" evidence="11">
    <location>
        <begin position="65"/>
        <end position="84"/>
    </location>
</feature>
<dbReference type="PANTHER" id="PTHR31321">
    <property type="entry name" value="ACYL-COA THIOESTER HYDROLASE YBHC-RELATED"/>
    <property type="match status" value="1"/>
</dbReference>
<evidence type="ECO:0000256" key="3">
    <source>
        <dbReference type="ARBA" id="ARBA00013229"/>
    </source>
</evidence>
<protein>
    <recommendedName>
        <fullName evidence="3 10">Pectinesterase</fullName>
        <ecNumber evidence="3 10">3.1.1.11</ecNumber>
    </recommendedName>
</protein>
<keyword evidence="11" id="KW-1133">Transmembrane helix</keyword>
<evidence type="ECO:0000256" key="5">
    <source>
        <dbReference type="ARBA" id="ARBA00023085"/>
    </source>
</evidence>
<comment type="caution">
    <text evidence="13">The sequence shown here is derived from an EMBL/GenBank/DDBJ whole genome shotgun (WGS) entry which is preliminary data.</text>
</comment>
<dbReference type="UniPathway" id="UPA00545">
    <property type="reaction ID" value="UER00823"/>
</dbReference>
<evidence type="ECO:0000256" key="6">
    <source>
        <dbReference type="ARBA" id="ARBA00023180"/>
    </source>
</evidence>
<comment type="function">
    <text evidence="8">Acts in the modification of cell walls via demethylesterification of cell wall pectin.</text>
</comment>
<dbReference type="GO" id="GO:0045490">
    <property type="term" value="P:pectin catabolic process"/>
    <property type="evidence" value="ECO:0007669"/>
    <property type="project" value="UniProtKB-UniRule"/>
</dbReference>
<evidence type="ECO:0000256" key="8">
    <source>
        <dbReference type="ARBA" id="ARBA00057335"/>
    </source>
</evidence>
<dbReference type="AlphaFoldDB" id="A0A3S3NEX8"/>
<evidence type="ECO:0000256" key="7">
    <source>
        <dbReference type="ARBA" id="ARBA00047928"/>
    </source>
</evidence>
<evidence type="ECO:0000256" key="2">
    <source>
        <dbReference type="ARBA" id="ARBA00008891"/>
    </source>
</evidence>
<organism evidence="13 14">
    <name type="scientific">Cinnamomum micranthum f. kanehirae</name>
    <dbReference type="NCBI Taxonomy" id="337451"/>
    <lineage>
        <taxon>Eukaryota</taxon>
        <taxon>Viridiplantae</taxon>
        <taxon>Streptophyta</taxon>
        <taxon>Embryophyta</taxon>
        <taxon>Tracheophyta</taxon>
        <taxon>Spermatophyta</taxon>
        <taxon>Magnoliopsida</taxon>
        <taxon>Magnoliidae</taxon>
        <taxon>Laurales</taxon>
        <taxon>Lauraceae</taxon>
        <taxon>Cinnamomum</taxon>
    </lineage>
</organism>
<comment type="catalytic activity">
    <reaction evidence="7 10">
        <text>[(1-&gt;4)-alpha-D-galacturonosyl methyl ester](n) + n H2O = [(1-&gt;4)-alpha-D-galacturonosyl](n) + n methanol + n H(+)</text>
        <dbReference type="Rhea" id="RHEA:22380"/>
        <dbReference type="Rhea" id="RHEA-COMP:14570"/>
        <dbReference type="Rhea" id="RHEA-COMP:14573"/>
        <dbReference type="ChEBI" id="CHEBI:15377"/>
        <dbReference type="ChEBI" id="CHEBI:15378"/>
        <dbReference type="ChEBI" id="CHEBI:17790"/>
        <dbReference type="ChEBI" id="CHEBI:140522"/>
        <dbReference type="ChEBI" id="CHEBI:140523"/>
        <dbReference type="EC" id="3.1.1.11"/>
    </reaction>
</comment>
<feature type="domain" description="Pectinesterase catalytic" evidence="12">
    <location>
        <begin position="103"/>
        <end position="388"/>
    </location>
</feature>
<feature type="active site" evidence="9">
    <location>
        <position position="252"/>
    </location>
</feature>
<reference evidence="13 14" key="1">
    <citation type="journal article" date="2019" name="Nat. Plants">
        <title>Stout camphor tree genome fills gaps in understanding of flowering plant genome evolution.</title>
        <authorList>
            <person name="Chaw S.M."/>
            <person name="Liu Y.C."/>
            <person name="Wu Y.W."/>
            <person name="Wang H.Y."/>
            <person name="Lin C.I."/>
            <person name="Wu C.S."/>
            <person name="Ke H.M."/>
            <person name="Chang L.Y."/>
            <person name="Hsu C.Y."/>
            <person name="Yang H.T."/>
            <person name="Sudianto E."/>
            <person name="Hsu M.H."/>
            <person name="Wu K.P."/>
            <person name="Wang L.N."/>
            <person name="Leebens-Mack J.H."/>
            <person name="Tsai I.J."/>
        </authorList>
    </citation>
    <scope>NUCLEOTIDE SEQUENCE [LARGE SCALE GENOMIC DNA]</scope>
    <source>
        <strain evidence="14">cv. Chaw 1501</strain>
        <tissue evidence="13">Young leaves</tissue>
    </source>
</reference>
<comment type="similarity">
    <text evidence="2">Belongs to the pectinesterase family.</text>
</comment>
<keyword evidence="14" id="KW-1185">Reference proteome</keyword>
<evidence type="ECO:0000313" key="14">
    <source>
        <dbReference type="Proteomes" id="UP000283530"/>
    </source>
</evidence>
<evidence type="ECO:0000256" key="1">
    <source>
        <dbReference type="ARBA" id="ARBA00005184"/>
    </source>
</evidence>
<evidence type="ECO:0000256" key="4">
    <source>
        <dbReference type="ARBA" id="ARBA00022801"/>
    </source>
</evidence>
<dbReference type="InterPro" id="IPR033131">
    <property type="entry name" value="Pectinesterase_Asp_AS"/>
</dbReference>
<dbReference type="GO" id="GO:0030599">
    <property type="term" value="F:pectinesterase activity"/>
    <property type="evidence" value="ECO:0007669"/>
    <property type="project" value="UniProtKB-UniRule"/>
</dbReference>
<dbReference type="EMBL" id="QPKB01000002">
    <property type="protein sequence ID" value="RWR78302.1"/>
    <property type="molecule type" value="Genomic_DNA"/>
</dbReference>
<dbReference type="EC" id="3.1.1.11" evidence="3 10"/>
<dbReference type="PROSITE" id="PS00503">
    <property type="entry name" value="PECTINESTERASE_2"/>
    <property type="match status" value="1"/>
</dbReference>
<keyword evidence="4 10" id="KW-0378">Hydrolase</keyword>
<dbReference type="PANTHER" id="PTHR31321:SF134">
    <property type="entry name" value="PECTINESTERASE"/>
    <property type="match status" value="1"/>
</dbReference>
<accession>A0A3S3NEX8</accession>
<evidence type="ECO:0000313" key="13">
    <source>
        <dbReference type="EMBL" id="RWR78302.1"/>
    </source>
</evidence>
<gene>
    <name evidence="13" type="ORF">CKAN_00682800</name>
</gene>
<keyword evidence="5 10" id="KW-0063">Aspartyl esterase</keyword>
<dbReference type="SUPFAM" id="SSF51126">
    <property type="entry name" value="Pectin lyase-like"/>
    <property type="match status" value="1"/>
</dbReference>
<dbReference type="InterPro" id="IPR000070">
    <property type="entry name" value="Pectinesterase_cat"/>
</dbReference>
<sequence length="398" mass="44857">MKHENRTLDGDDACVFEEERTWRRDAKIERSNLASASSDELQAESSSYKTSSTCYDEHLIMKMRCCGSFFLFIYMLVIFCYGFGGVEGGRYVAAQSAPVGRMIVVDKSGHGDFTTIQSAINSVPSGNKQWIRISVRPGIYREKVTITPDKQYIVLEGQSNPRTIISWESAVDTLTSATFSALADNFIAKWIHFENTYNYQNTKNAMKPAVAALMSGDKSAFYYCGFYGVQDTLWDSAGRHFFYECRIEGAVDFIFGAGQSIYENCYIIVEARGVVGPGYVTAQGRNNPNDASAFVFKSCYLEGNGKVFLGRAWRPYSRVLVLQFLFIKCCGSSGMACLELWEHRNRATISYSEQGCRGEGSDMSRRVAWEKKLNHSELTQLTSQSFIDREGWLQQQPQ</sequence>
<keyword evidence="11" id="KW-0812">Transmembrane</keyword>
<name>A0A3S3NEX8_9MAGN</name>
<dbReference type="Proteomes" id="UP000283530">
    <property type="component" value="Unassembled WGS sequence"/>
</dbReference>
<dbReference type="Pfam" id="PF01095">
    <property type="entry name" value="Pectinesterase"/>
    <property type="match status" value="1"/>
</dbReference>
<dbReference type="Gene3D" id="2.160.20.10">
    <property type="entry name" value="Single-stranded right-handed beta-helix, Pectin lyase-like"/>
    <property type="match status" value="1"/>
</dbReference>
<evidence type="ECO:0000256" key="10">
    <source>
        <dbReference type="RuleBase" id="RU000589"/>
    </source>
</evidence>
<dbReference type="OrthoDB" id="2019149at2759"/>